<reference evidence="5" key="1">
    <citation type="journal article" date="2019" name="Int. J. Syst. Evol. Microbiol.">
        <title>The Global Catalogue of Microorganisms (GCM) 10K type strain sequencing project: providing services to taxonomists for standard genome sequencing and annotation.</title>
        <authorList>
            <consortium name="The Broad Institute Genomics Platform"/>
            <consortium name="The Broad Institute Genome Sequencing Center for Infectious Disease"/>
            <person name="Wu L."/>
            <person name="Ma J."/>
        </authorList>
    </citation>
    <scope>NUCLEOTIDE SEQUENCE [LARGE SCALE GENOMIC DNA]</scope>
    <source>
        <strain evidence="5">JCM 17304</strain>
    </source>
</reference>
<protein>
    <recommendedName>
        <fullName evidence="3">Multidrug resistance protein MdtA-like barrel-sandwich hybrid domain-containing protein</fullName>
    </recommendedName>
</protein>
<evidence type="ECO:0000256" key="1">
    <source>
        <dbReference type="ARBA" id="ARBA00009477"/>
    </source>
</evidence>
<dbReference type="Gene3D" id="2.40.50.100">
    <property type="match status" value="1"/>
</dbReference>
<name>A0ABP7WTG3_9GAMM</name>
<evidence type="ECO:0000259" key="3">
    <source>
        <dbReference type="Pfam" id="PF25917"/>
    </source>
</evidence>
<feature type="coiled-coil region" evidence="2">
    <location>
        <begin position="116"/>
        <end position="143"/>
    </location>
</feature>
<dbReference type="Proteomes" id="UP001500392">
    <property type="component" value="Unassembled WGS sequence"/>
</dbReference>
<evidence type="ECO:0000313" key="5">
    <source>
        <dbReference type="Proteomes" id="UP001500392"/>
    </source>
</evidence>
<feature type="domain" description="Multidrug resistance protein MdtA-like barrel-sandwich hybrid" evidence="3">
    <location>
        <begin position="77"/>
        <end position="214"/>
    </location>
</feature>
<dbReference type="Gene3D" id="1.10.287.470">
    <property type="entry name" value="Helix hairpin bin"/>
    <property type="match status" value="1"/>
</dbReference>
<dbReference type="InterPro" id="IPR006143">
    <property type="entry name" value="RND_pump_MFP"/>
</dbReference>
<dbReference type="Pfam" id="PF25917">
    <property type="entry name" value="BSH_RND"/>
    <property type="match status" value="1"/>
</dbReference>
<evidence type="ECO:0000313" key="4">
    <source>
        <dbReference type="EMBL" id="GAA4095683.1"/>
    </source>
</evidence>
<keyword evidence="2" id="KW-0175">Coiled coil</keyword>
<accession>A0ABP7WTG3</accession>
<keyword evidence="5" id="KW-1185">Reference proteome</keyword>
<dbReference type="NCBIfam" id="TIGR01730">
    <property type="entry name" value="RND_mfp"/>
    <property type="match status" value="1"/>
</dbReference>
<dbReference type="SUPFAM" id="SSF111369">
    <property type="entry name" value="HlyD-like secretion proteins"/>
    <property type="match status" value="1"/>
</dbReference>
<dbReference type="InterPro" id="IPR058625">
    <property type="entry name" value="MdtA-like_BSH"/>
</dbReference>
<dbReference type="Gene3D" id="2.40.30.170">
    <property type="match status" value="1"/>
</dbReference>
<gene>
    <name evidence="4" type="ORF">GCM10022414_19890</name>
</gene>
<dbReference type="PANTHER" id="PTHR30469:SF12">
    <property type="entry name" value="MULTIDRUG RESISTANCE PROTEIN MDTA"/>
    <property type="match status" value="1"/>
</dbReference>
<evidence type="ECO:0000256" key="2">
    <source>
        <dbReference type="SAM" id="Coils"/>
    </source>
</evidence>
<proteinExistence type="inferred from homology"/>
<organism evidence="4 5">
    <name type="scientific">Zhongshania borealis</name>
    <dbReference type="NCBI Taxonomy" id="889488"/>
    <lineage>
        <taxon>Bacteria</taxon>
        <taxon>Pseudomonadati</taxon>
        <taxon>Pseudomonadota</taxon>
        <taxon>Gammaproteobacteria</taxon>
        <taxon>Cellvibrionales</taxon>
        <taxon>Spongiibacteraceae</taxon>
        <taxon>Zhongshania</taxon>
    </lineage>
</organism>
<dbReference type="RefSeq" id="WP_344935325.1">
    <property type="nucleotide sequence ID" value="NZ_BAABDM010000003.1"/>
</dbReference>
<comment type="similarity">
    <text evidence="1">Belongs to the membrane fusion protein (MFP) (TC 8.A.1) family.</text>
</comment>
<dbReference type="EMBL" id="BAABDM010000003">
    <property type="protein sequence ID" value="GAA4095683.1"/>
    <property type="molecule type" value="Genomic_DNA"/>
</dbReference>
<dbReference type="PANTHER" id="PTHR30469">
    <property type="entry name" value="MULTIDRUG RESISTANCE PROTEIN MDTA"/>
    <property type="match status" value="1"/>
</dbReference>
<comment type="caution">
    <text evidence="4">The sequence shown here is derived from an EMBL/GenBank/DDBJ whole genome shotgun (WGS) entry which is preliminary data.</text>
</comment>
<sequence>MSRKLSPKLILLLTIALLISVVLYVMAASKAQMKKPMPKPAEQHEKASVSTTIVNIGEYQASIIGHGEMKARYQLALTAYVSGRIESLSTDFEAGQLVKAGALLAKIEDSDYRATVAKAKYDLEAAKQALLEAEREQAQAQIEWQASGLDGDPDSELVLHKPQVATAKAAVNQATATLSSALKDLEQSRITAPFDAVIVSRDIAPGSFVQTGSAIGTLYSASRLEAEIPLSAQQWQSLPTTENINATPLTATITDVETGASWTGQVLRTEGHLDSSTRQRALVVAVESPMTKSPSLIPGTFVKASIQGRPVEGLWELPSSALSQRGKIWYIDANSLLASFDATPQFSIGDKLYLTPPAQLASAAQHVLIHPLSSYTEGMGAQPQELENE</sequence>